<evidence type="ECO:0000256" key="7">
    <source>
        <dbReference type="SAM" id="Phobius"/>
    </source>
</evidence>
<organism evidence="9 10">
    <name type="scientific">Aspergillus sclerotiicarbonarius (strain CBS 121057 / IBT 28362)</name>
    <dbReference type="NCBI Taxonomy" id="1448318"/>
    <lineage>
        <taxon>Eukaryota</taxon>
        <taxon>Fungi</taxon>
        <taxon>Dikarya</taxon>
        <taxon>Ascomycota</taxon>
        <taxon>Pezizomycotina</taxon>
        <taxon>Eurotiomycetes</taxon>
        <taxon>Eurotiomycetidae</taxon>
        <taxon>Eurotiales</taxon>
        <taxon>Aspergillaceae</taxon>
        <taxon>Aspergillus</taxon>
        <taxon>Aspergillus subgen. Circumdati</taxon>
    </lineage>
</organism>
<dbReference type="GO" id="GO:0016020">
    <property type="term" value="C:membrane"/>
    <property type="evidence" value="ECO:0007669"/>
    <property type="project" value="UniProtKB-SubCell"/>
</dbReference>
<feature type="compositionally biased region" description="Polar residues" evidence="6">
    <location>
        <begin position="310"/>
        <end position="325"/>
    </location>
</feature>
<feature type="compositionally biased region" description="Basic and acidic residues" evidence="6">
    <location>
        <begin position="326"/>
        <end position="343"/>
    </location>
</feature>
<proteinExistence type="inferred from homology"/>
<comment type="similarity">
    <text evidence="5">Belongs to the SAT4 family.</text>
</comment>
<dbReference type="PANTHER" id="PTHR33048:SF160">
    <property type="entry name" value="SAT4 FAMILY MEMBRANE PROTEIN"/>
    <property type="match status" value="1"/>
</dbReference>
<feature type="compositionally biased region" description="Polar residues" evidence="6">
    <location>
        <begin position="348"/>
        <end position="361"/>
    </location>
</feature>
<evidence type="ECO:0000256" key="3">
    <source>
        <dbReference type="ARBA" id="ARBA00022989"/>
    </source>
</evidence>
<comment type="subcellular location">
    <subcellularLocation>
        <location evidence="1">Membrane</location>
        <topology evidence="1">Multi-pass membrane protein</topology>
    </subcellularLocation>
</comment>
<dbReference type="Proteomes" id="UP000248423">
    <property type="component" value="Unassembled WGS sequence"/>
</dbReference>
<evidence type="ECO:0000259" key="8">
    <source>
        <dbReference type="Pfam" id="PF20684"/>
    </source>
</evidence>
<feature type="domain" description="Rhodopsin" evidence="8">
    <location>
        <begin position="58"/>
        <end position="297"/>
    </location>
</feature>
<keyword evidence="10" id="KW-1185">Reference proteome</keyword>
<gene>
    <name evidence="9" type="ORF">BO78DRAFT_310959</name>
</gene>
<dbReference type="Pfam" id="PF20684">
    <property type="entry name" value="Fung_rhodopsin"/>
    <property type="match status" value="1"/>
</dbReference>
<dbReference type="AlphaFoldDB" id="A0A319EFU4"/>
<feature type="transmembrane region" description="Helical" evidence="7">
    <location>
        <begin position="150"/>
        <end position="176"/>
    </location>
</feature>
<keyword evidence="4 7" id="KW-0472">Membrane</keyword>
<accession>A0A319EFU4</accession>
<feature type="transmembrane region" description="Helical" evidence="7">
    <location>
        <begin position="43"/>
        <end position="62"/>
    </location>
</feature>
<evidence type="ECO:0000256" key="4">
    <source>
        <dbReference type="ARBA" id="ARBA00023136"/>
    </source>
</evidence>
<keyword evidence="3 7" id="KW-1133">Transmembrane helix</keyword>
<keyword evidence="2 7" id="KW-0812">Transmembrane</keyword>
<dbReference type="EMBL" id="KZ826335">
    <property type="protein sequence ID" value="PYI08430.1"/>
    <property type="molecule type" value="Genomic_DNA"/>
</dbReference>
<dbReference type="OrthoDB" id="4682787at2759"/>
<dbReference type="VEuPathDB" id="FungiDB:BO78DRAFT_310959"/>
<evidence type="ECO:0000256" key="5">
    <source>
        <dbReference type="ARBA" id="ARBA00038359"/>
    </source>
</evidence>
<feature type="region of interest" description="Disordered" evidence="6">
    <location>
        <begin position="310"/>
        <end position="383"/>
    </location>
</feature>
<reference evidence="9 10" key="1">
    <citation type="submission" date="2018-02" db="EMBL/GenBank/DDBJ databases">
        <title>The genomes of Aspergillus section Nigri reveals drivers in fungal speciation.</title>
        <authorList>
            <consortium name="DOE Joint Genome Institute"/>
            <person name="Vesth T.C."/>
            <person name="Nybo J."/>
            <person name="Theobald S."/>
            <person name="Brandl J."/>
            <person name="Frisvad J.C."/>
            <person name="Nielsen K.F."/>
            <person name="Lyhne E.K."/>
            <person name="Kogle M.E."/>
            <person name="Kuo A."/>
            <person name="Riley R."/>
            <person name="Clum A."/>
            <person name="Nolan M."/>
            <person name="Lipzen A."/>
            <person name="Salamov A."/>
            <person name="Henrissat B."/>
            <person name="Wiebenga A."/>
            <person name="De vries R.P."/>
            <person name="Grigoriev I.V."/>
            <person name="Mortensen U.H."/>
            <person name="Andersen M.R."/>
            <person name="Baker S.E."/>
        </authorList>
    </citation>
    <scope>NUCLEOTIDE SEQUENCE [LARGE SCALE GENOMIC DNA]</scope>
    <source>
        <strain evidence="9 10">CBS 121057</strain>
    </source>
</reference>
<dbReference type="PANTHER" id="PTHR33048">
    <property type="entry name" value="PTH11-LIKE INTEGRAL MEMBRANE PROTEIN (AFU_ORTHOLOGUE AFUA_5G11245)"/>
    <property type="match status" value="1"/>
</dbReference>
<feature type="transmembrane region" description="Helical" evidence="7">
    <location>
        <begin position="196"/>
        <end position="216"/>
    </location>
</feature>
<evidence type="ECO:0000313" key="9">
    <source>
        <dbReference type="EMBL" id="PYI08430.1"/>
    </source>
</evidence>
<feature type="transmembrane region" description="Helical" evidence="7">
    <location>
        <begin position="74"/>
        <end position="94"/>
    </location>
</feature>
<evidence type="ECO:0000256" key="1">
    <source>
        <dbReference type="ARBA" id="ARBA00004141"/>
    </source>
</evidence>
<name>A0A319EFU4_ASPSB</name>
<sequence length="383" mass="42384">MSLLSALTPAQREALMDGPAASPPAGQVSNLVDPPNSQVAGRAVHMILVVLTSIFFIIRLYTKVFLIRHIRISDYVMFISWGLFMGYIAPAWIVGDVAPGVDQWNITLRNFITLLYYFHGAAIIYGLSICFAKVSLCLQLLEIFGQGRDFFWWSCYGTIAFNLVFYTICVFVLIFSCNPVSKAWNIFDEGTCLNTRLFNIFAAVVNSISDLVVLILPQIRIWGLQMALRRKVAISTVFFSGVLACVAGFVRLAYIVLLYKTSDNISYYCYVVGIWTLPEMAFGIIAGCLPSCPKFFQTVSQSAARSKWGSSLQNMKRSKQSSNDSHTVDSEAQHPKGNERRGPPDQYPLTSFASAPGTTELTAATRMSTSSTRECEAHGASGR</sequence>
<dbReference type="STRING" id="1448318.A0A319EFU4"/>
<evidence type="ECO:0000313" key="10">
    <source>
        <dbReference type="Proteomes" id="UP000248423"/>
    </source>
</evidence>
<dbReference type="InterPro" id="IPR049326">
    <property type="entry name" value="Rhodopsin_dom_fungi"/>
</dbReference>
<protein>
    <recommendedName>
        <fullName evidence="8">Rhodopsin domain-containing protein</fullName>
    </recommendedName>
</protein>
<feature type="transmembrane region" description="Helical" evidence="7">
    <location>
        <begin position="114"/>
        <end position="138"/>
    </location>
</feature>
<feature type="compositionally biased region" description="Low complexity" evidence="6">
    <location>
        <begin position="362"/>
        <end position="372"/>
    </location>
</feature>
<evidence type="ECO:0000256" key="6">
    <source>
        <dbReference type="SAM" id="MobiDB-lite"/>
    </source>
</evidence>
<dbReference type="InterPro" id="IPR052337">
    <property type="entry name" value="SAT4-like"/>
</dbReference>
<evidence type="ECO:0000256" key="2">
    <source>
        <dbReference type="ARBA" id="ARBA00022692"/>
    </source>
</evidence>
<feature type="transmembrane region" description="Helical" evidence="7">
    <location>
        <begin position="237"/>
        <end position="259"/>
    </location>
</feature>
<feature type="transmembrane region" description="Helical" evidence="7">
    <location>
        <begin position="265"/>
        <end position="289"/>
    </location>
</feature>